<dbReference type="EMBL" id="MJFZ01000969">
    <property type="protein sequence ID" value="RAW23904.1"/>
    <property type="molecule type" value="Genomic_DNA"/>
</dbReference>
<dbReference type="VEuPathDB" id="FungiDB:PC110_g19663"/>
<evidence type="ECO:0000313" key="3">
    <source>
        <dbReference type="Proteomes" id="UP000251314"/>
    </source>
</evidence>
<feature type="region of interest" description="Disordered" evidence="1">
    <location>
        <begin position="1"/>
        <end position="48"/>
    </location>
</feature>
<dbReference type="AlphaFoldDB" id="A0A329RH09"/>
<gene>
    <name evidence="2" type="ORF">PC110_g19663</name>
</gene>
<sequence>MASNTDLYQLQAQPAVTSTALVASAQETQTQHPAAASAPVPAPTPEPATISTAEVPIQHTLPQLRKALGQNVIRYSFRTETRPDPPSSPAPKRHRLTHDTDVTFNSEEDLQEQEHIKQLLHALLAILYVLEPTT</sequence>
<feature type="region of interest" description="Disordered" evidence="1">
    <location>
        <begin position="76"/>
        <end position="97"/>
    </location>
</feature>
<dbReference type="Proteomes" id="UP000251314">
    <property type="component" value="Unassembled WGS sequence"/>
</dbReference>
<evidence type="ECO:0000256" key="1">
    <source>
        <dbReference type="SAM" id="MobiDB-lite"/>
    </source>
</evidence>
<accession>A0A329RH09</accession>
<keyword evidence="3" id="KW-1185">Reference proteome</keyword>
<proteinExistence type="predicted"/>
<reference evidence="2 3" key="1">
    <citation type="submission" date="2018-01" db="EMBL/GenBank/DDBJ databases">
        <title>Draft genome of the strawberry crown rot pathogen Phytophthora cactorum.</title>
        <authorList>
            <person name="Armitage A.D."/>
            <person name="Lysoe E."/>
            <person name="Nellist C.F."/>
            <person name="Harrison R.J."/>
            <person name="Brurberg M.B."/>
        </authorList>
    </citation>
    <scope>NUCLEOTIDE SEQUENCE [LARGE SCALE GENOMIC DNA]</scope>
    <source>
        <strain evidence="2 3">10300</strain>
    </source>
</reference>
<comment type="caution">
    <text evidence="2">The sequence shown here is derived from an EMBL/GenBank/DDBJ whole genome shotgun (WGS) entry which is preliminary data.</text>
</comment>
<organism evidence="2 3">
    <name type="scientific">Phytophthora cactorum</name>
    <dbReference type="NCBI Taxonomy" id="29920"/>
    <lineage>
        <taxon>Eukaryota</taxon>
        <taxon>Sar</taxon>
        <taxon>Stramenopiles</taxon>
        <taxon>Oomycota</taxon>
        <taxon>Peronosporomycetes</taxon>
        <taxon>Peronosporales</taxon>
        <taxon>Peronosporaceae</taxon>
        <taxon>Phytophthora</taxon>
    </lineage>
</organism>
<feature type="compositionally biased region" description="Polar residues" evidence="1">
    <location>
        <begin position="1"/>
        <end position="32"/>
    </location>
</feature>
<protein>
    <submittedName>
        <fullName evidence="2">Uncharacterized protein</fullName>
    </submittedName>
</protein>
<name>A0A329RH09_9STRA</name>
<evidence type="ECO:0000313" key="2">
    <source>
        <dbReference type="EMBL" id="RAW23904.1"/>
    </source>
</evidence>